<keyword evidence="3" id="KW-1185">Reference proteome</keyword>
<accession>A0A2G9RQV0</accession>
<feature type="signal peptide" evidence="1">
    <location>
        <begin position="1"/>
        <end position="44"/>
    </location>
</feature>
<gene>
    <name evidence="2" type="ORF">AB205_0130200</name>
</gene>
<organism evidence="2 3">
    <name type="scientific">Aquarana catesbeiana</name>
    <name type="common">American bullfrog</name>
    <name type="synonym">Rana catesbeiana</name>
    <dbReference type="NCBI Taxonomy" id="8400"/>
    <lineage>
        <taxon>Eukaryota</taxon>
        <taxon>Metazoa</taxon>
        <taxon>Chordata</taxon>
        <taxon>Craniata</taxon>
        <taxon>Vertebrata</taxon>
        <taxon>Euteleostomi</taxon>
        <taxon>Amphibia</taxon>
        <taxon>Batrachia</taxon>
        <taxon>Anura</taxon>
        <taxon>Neobatrachia</taxon>
        <taxon>Ranoidea</taxon>
        <taxon>Ranidae</taxon>
        <taxon>Aquarana</taxon>
    </lineage>
</organism>
<evidence type="ECO:0000313" key="2">
    <source>
        <dbReference type="EMBL" id="PIO30224.1"/>
    </source>
</evidence>
<name>A0A2G9RQV0_AQUCT</name>
<proteinExistence type="predicted"/>
<feature type="chain" id="PRO_5013769132" evidence="1">
    <location>
        <begin position="45"/>
        <end position="131"/>
    </location>
</feature>
<keyword evidence="1" id="KW-0732">Signal</keyword>
<evidence type="ECO:0000256" key="1">
    <source>
        <dbReference type="SAM" id="SignalP"/>
    </source>
</evidence>
<dbReference type="AlphaFoldDB" id="A0A2G9RQV0"/>
<dbReference type="OrthoDB" id="10507456at2759"/>
<dbReference type="Proteomes" id="UP000228934">
    <property type="component" value="Unassembled WGS sequence"/>
</dbReference>
<reference evidence="3" key="1">
    <citation type="journal article" date="2017" name="Nat. Commun.">
        <title>The North American bullfrog draft genome provides insight into hormonal regulation of long noncoding RNA.</title>
        <authorList>
            <person name="Hammond S.A."/>
            <person name="Warren R.L."/>
            <person name="Vandervalk B.P."/>
            <person name="Kucuk E."/>
            <person name="Khan H."/>
            <person name="Gibb E.A."/>
            <person name="Pandoh P."/>
            <person name="Kirk H."/>
            <person name="Zhao Y."/>
            <person name="Jones M."/>
            <person name="Mungall A.J."/>
            <person name="Coope R."/>
            <person name="Pleasance S."/>
            <person name="Moore R.A."/>
            <person name="Holt R.A."/>
            <person name="Round J.M."/>
            <person name="Ohora S."/>
            <person name="Walle B.V."/>
            <person name="Veldhoen N."/>
            <person name="Helbing C.C."/>
            <person name="Birol I."/>
        </authorList>
    </citation>
    <scope>NUCLEOTIDE SEQUENCE [LARGE SCALE GENOMIC DNA]</scope>
</reference>
<sequence length="131" mass="14346">LAIKEDEKGKKTQMLTTIHSSHRMSLPRSIALLLLCAIVTLANAQSCPAINDTTTTNNNYTLTAPSSVTNGITYQVHRHPIAPYTRSDIPTTKSMDLFQTDVGSNLSCTNTNYTNLVGNSEHQERGDIQLV</sequence>
<dbReference type="EMBL" id="KV930165">
    <property type="protein sequence ID" value="PIO30224.1"/>
    <property type="molecule type" value="Genomic_DNA"/>
</dbReference>
<feature type="non-terminal residue" evidence="2">
    <location>
        <position position="1"/>
    </location>
</feature>
<evidence type="ECO:0000313" key="3">
    <source>
        <dbReference type="Proteomes" id="UP000228934"/>
    </source>
</evidence>
<protein>
    <submittedName>
        <fullName evidence="2">Uncharacterized protein</fullName>
    </submittedName>
</protein>